<comment type="caution">
    <text evidence="3">The sequence shown here is derived from an EMBL/GenBank/DDBJ whole genome shotgun (WGS) entry which is preliminary data.</text>
</comment>
<sequence>MFVCLSAGGGVRLGRRWVRYCALVLVMNVGLLALLPYTYVNKVSPRLPPSVKVEKTTQETGTPQDFSRRAGNTEVTAGGDDMGEMLKRRRSSLSHQCHQLNVTSKVPAQPWLNTHIISAPGPLQVCITTKIGSRSWRQLLAKLRNSVPSTPHPIRVLLVRHPLARLASAYR</sequence>
<dbReference type="Proteomes" id="UP000747542">
    <property type="component" value="Unassembled WGS sequence"/>
</dbReference>
<gene>
    <name evidence="3" type="ORF">Hamer_G015370</name>
</gene>
<evidence type="ECO:0000313" key="3">
    <source>
        <dbReference type="EMBL" id="KAG7176571.1"/>
    </source>
</evidence>
<evidence type="ECO:0000256" key="2">
    <source>
        <dbReference type="SAM" id="Phobius"/>
    </source>
</evidence>
<name>A0A8J5N9M5_HOMAM</name>
<keyword evidence="2" id="KW-0472">Membrane</keyword>
<evidence type="ECO:0000256" key="1">
    <source>
        <dbReference type="SAM" id="MobiDB-lite"/>
    </source>
</evidence>
<organism evidence="3 4">
    <name type="scientific">Homarus americanus</name>
    <name type="common">American lobster</name>
    <dbReference type="NCBI Taxonomy" id="6706"/>
    <lineage>
        <taxon>Eukaryota</taxon>
        <taxon>Metazoa</taxon>
        <taxon>Ecdysozoa</taxon>
        <taxon>Arthropoda</taxon>
        <taxon>Crustacea</taxon>
        <taxon>Multicrustacea</taxon>
        <taxon>Malacostraca</taxon>
        <taxon>Eumalacostraca</taxon>
        <taxon>Eucarida</taxon>
        <taxon>Decapoda</taxon>
        <taxon>Pleocyemata</taxon>
        <taxon>Astacidea</taxon>
        <taxon>Nephropoidea</taxon>
        <taxon>Nephropidae</taxon>
        <taxon>Homarus</taxon>
    </lineage>
</organism>
<evidence type="ECO:0000313" key="4">
    <source>
        <dbReference type="Proteomes" id="UP000747542"/>
    </source>
</evidence>
<keyword evidence="2" id="KW-0812">Transmembrane</keyword>
<keyword evidence="2" id="KW-1133">Transmembrane helix</keyword>
<reference evidence="3" key="1">
    <citation type="journal article" date="2021" name="Sci. Adv.">
        <title>The American lobster genome reveals insights on longevity, neural, and immune adaptations.</title>
        <authorList>
            <person name="Polinski J.M."/>
            <person name="Zimin A.V."/>
            <person name="Clark K.F."/>
            <person name="Kohn A.B."/>
            <person name="Sadowski N."/>
            <person name="Timp W."/>
            <person name="Ptitsyn A."/>
            <person name="Khanna P."/>
            <person name="Romanova D.Y."/>
            <person name="Williams P."/>
            <person name="Greenwood S.J."/>
            <person name="Moroz L.L."/>
            <person name="Walt D.R."/>
            <person name="Bodnar A.G."/>
        </authorList>
    </citation>
    <scope>NUCLEOTIDE SEQUENCE</scope>
    <source>
        <strain evidence="3">GMGI-L3</strain>
    </source>
</reference>
<keyword evidence="4" id="KW-1185">Reference proteome</keyword>
<proteinExistence type="predicted"/>
<accession>A0A8J5N9M5</accession>
<dbReference type="AlphaFoldDB" id="A0A8J5N9M5"/>
<feature type="transmembrane region" description="Helical" evidence="2">
    <location>
        <begin position="20"/>
        <end position="40"/>
    </location>
</feature>
<dbReference type="EMBL" id="JAHLQT010003055">
    <property type="protein sequence ID" value="KAG7176571.1"/>
    <property type="molecule type" value="Genomic_DNA"/>
</dbReference>
<protein>
    <recommendedName>
        <fullName evidence="5">Carbohydrate sulfotransferase</fullName>
    </recommendedName>
</protein>
<feature type="region of interest" description="Disordered" evidence="1">
    <location>
        <begin position="52"/>
        <end position="80"/>
    </location>
</feature>
<evidence type="ECO:0008006" key="5">
    <source>
        <dbReference type="Google" id="ProtNLM"/>
    </source>
</evidence>